<dbReference type="Pfam" id="PF13426">
    <property type="entry name" value="PAS_9"/>
    <property type="match status" value="1"/>
</dbReference>
<comment type="catalytic activity">
    <reaction evidence="1">
        <text>ATP + protein L-histidine = ADP + protein N-phospho-L-histidine.</text>
        <dbReference type="EC" id="2.7.13.3"/>
    </reaction>
</comment>
<feature type="domain" description="Histidine kinase" evidence="4">
    <location>
        <begin position="151"/>
        <end position="371"/>
    </location>
</feature>
<dbReference type="SUPFAM" id="SSF55874">
    <property type="entry name" value="ATPase domain of HSP90 chaperone/DNA topoisomerase II/histidine kinase"/>
    <property type="match status" value="1"/>
</dbReference>
<evidence type="ECO:0000259" key="4">
    <source>
        <dbReference type="PROSITE" id="PS50109"/>
    </source>
</evidence>
<feature type="domain" description="PAS" evidence="5">
    <location>
        <begin position="5"/>
        <end position="78"/>
    </location>
</feature>
<dbReference type="Gene3D" id="1.10.287.130">
    <property type="match status" value="1"/>
</dbReference>
<dbReference type="InterPro" id="IPR036890">
    <property type="entry name" value="HATPase_C_sf"/>
</dbReference>
<dbReference type="InterPro" id="IPR003594">
    <property type="entry name" value="HATPase_dom"/>
</dbReference>
<dbReference type="Pfam" id="PF02518">
    <property type="entry name" value="HATPase_c"/>
    <property type="match status" value="1"/>
</dbReference>
<feature type="domain" description="PAC" evidence="6">
    <location>
        <begin position="80"/>
        <end position="131"/>
    </location>
</feature>
<reference evidence="7 8" key="1">
    <citation type="journal article" date="2017" name="Front. Microbiol.">
        <title>Double-Face Meets the Bacterial World: The Opportunistic Pathogen Stenotrophomonas maltophilia.</title>
        <authorList>
            <person name="Lira F."/>
            <person name="Berg G."/>
            <person name="Martinez J.L."/>
        </authorList>
    </citation>
    <scope>NUCLEOTIDE SEQUENCE [LARGE SCALE GENOMIC DNA]</scope>
    <source>
        <strain evidence="7 8">EA1</strain>
    </source>
</reference>
<dbReference type="GO" id="GO:0000155">
    <property type="term" value="F:phosphorelay sensor kinase activity"/>
    <property type="evidence" value="ECO:0007669"/>
    <property type="project" value="InterPro"/>
</dbReference>
<keyword evidence="3" id="KW-0597">Phosphoprotein</keyword>
<dbReference type="Gene3D" id="3.30.450.20">
    <property type="entry name" value="PAS domain"/>
    <property type="match status" value="1"/>
</dbReference>
<dbReference type="CDD" id="cd00130">
    <property type="entry name" value="PAS"/>
    <property type="match status" value="1"/>
</dbReference>
<dbReference type="SMART" id="SM00388">
    <property type="entry name" value="HisKA"/>
    <property type="match status" value="1"/>
</dbReference>
<dbReference type="PANTHER" id="PTHR43065:SF49">
    <property type="entry name" value="HISTIDINE KINASE"/>
    <property type="match status" value="1"/>
</dbReference>
<evidence type="ECO:0000313" key="7">
    <source>
        <dbReference type="EMBL" id="PJL26109.1"/>
    </source>
</evidence>
<dbReference type="PROSITE" id="PS50109">
    <property type="entry name" value="HIS_KIN"/>
    <property type="match status" value="1"/>
</dbReference>
<dbReference type="AlphaFoldDB" id="A0A2J0U9Z6"/>
<dbReference type="Pfam" id="PF00512">
    <property type="entry name" value="HisKA"/>
    <property type="match status" value="1"/>
</dbReference>
<dbReference type="InterPro" id="IPR035965">
    <property type="entry name" value="PAS-like_dom_sf"/>
</dbReference>
<dbReference type="NCBIfam" id="TIGR00229">
    <property type="entry name" value="sensory_box"/>
    <property type="match status" value="1"/>
</dbReference>
<evidence type="ECO:0000256" key="1">
    <source>
        <dbReference type="ARBA" id="ARBA00000085"/>
    </source>
</evidence>
<dbReference type="SMART" id="SM00387">
    <property type="entry name" value="HATPase_c"/>
    <property type="match status" value="1"/>
</dbReference>
<dbReference type="Proteomes" id="UP000230167">
    <property type="component" value="Unassembled WGS sequence"/>
</dbReference>
<dbReference type="OrthoDB" id="9770473at2"/>
<dbReference type="PROSITE" id="PS50113">
    <property type="entry name" value="PAC"/>
    <property type="match status" value="1"/>
</dbReference>
<dbReference type="InterPro" id="IPR000700">
    <property type="entry name" value="PAS-assoc_C"/>
</dbReference>
<keyword evidence="7" id="KW-0418">Kinase</keyword>
<dbReference type="InterPro" id="IPR004358">
    <property type="entry name" value="Sig_transdc_His_kin-like_C"/>
</dbReference>
<dbReference type="InterPro" id="IPR003661">
    <property type="entry name" value="HisK_dim/P_dom"/>
</dbReference>
<dbReference type="SUPFAM" id="SSF47384">
    <property type="entry name" value="Homodimeric domain of signal transducing histidine kinase"/>
    <property type="match status" value="1"/>
</dbReference>
<evidence type="ECO:0000313" key="8">
    <source>
        <dbReference type="Proteomes" id="UP000230167"/>
    </source>
</evidence>
<proteinExistence type="predicted"/>
<gene>
    <name evidence="7" type="ORF">B9Y64_16465</name>
</gene>
<protein>
    <recommendedName>
        <fullName evidence="2">histidine kinase</fullName>
        <ecNumber evidence="2">2.7.13.3</ecNumber>
    </recommendedName>
</protein>
<accession>A0A2J0U9Z6</accession>
<dbReference type="EC" id="2.7.13.3" evidence="2"/>
<dbReference type="PRINTS" id="PR00344">
    <property type="entry name" value="BCTRLSENSOR"/>
</dbReference>
<keyword evidence="7" id="KW-0808">Transferase</keyword>
<dbReference type="InterPro" id="IPR036097">
    <property type="entry name" value="HisK_dim/P_sf"/>
</dbReference>
<evidence type="ECO:0000256" key="3">
    <source>
        <dbReference type="ARBA" id="ARBA00022553"/>
    </source>
</evidence>
<evidence type="ECO:0000256" key="2">
    <source>
        <dbReference type="ARBA" id="ARBA00012438"/>
    </source>
</evidence>
<dbReference type="InterPro" id="IPR005467">
    <property type="entry name" value="His_kinase_dom"/>
</dbReference>
<dbReference type="SMART" id="SM00091">
    <property type="entry name" value="PAS"/>
    <property type="match status" value="1"/>
</dbReference>
<comment type="caution">
    <text evidence="7">The sequence shown here is derived from an EMBL/GenBank/DDBJ whole genome shotgun (WGS) entry which is preliminary data.</text>
</comment>
<dbReference type="PROSITE" id="PS50112">
    <property type="entry name" value="PAS"/>
    <property type="match status" value="1"/>
</dbReference>
<evidence type="ECO:0000259" key="5">
    <source>
        <dbReference type="PROSITE" id="PS50112"/>
    </source>
</evidence>
<dbReference type="EMBL" id="NEQV01000005">
    <property type="protein sequence ID" value="PJL26109.1"/>
    <property type="molecule type" value="Genomic_DNA"/>
</dbReference>
<sequence length="377" mass="40898">MLTDPSRQLRLLIDSVRDHALYLLDPEGMVCSWNPGAERIKGYSADEVVGTHFGRFYLPADREAGEPLRLLRLAAQHGHVASEGWRVRRDGSSFRASVVIEPVMEAGELLGFVKITRDITEQWQAQRLLRDAQRALRHTQQFETVGRLSRGLSHEFNNLLTTIGNALDLLSLRVASDVRASELLDAAQAATDRGALLTRQLLAFSTGQTLIREPVDINTLLQQWLPDLQRTCPAHVVLEASLAPGLPQVSTDAMQLQTALANLVANAAEATLEGGRILIGTALEHRLDPDADTALQRGYVTLSVCDEGHGMAAEIAERATEPFFTTKDIGKGSGLGLSQVFGFTTQSGGFVDVSTTPGVGTTVSLLLPAIEDPAHDR</sequence>
<name>A0A2J0U9Z6_STEMA</name>
<dbReference type="PANTHER" id="PTHR43065">
    <property type="entry name" value="SENSOR HISTIDINE KINASE"/>
    <property type="match status" value="1"/>
</dbReference>
<dbReference type="Gene3D" id="3.30.565.10">
    <property type="entry name" value="Histidine kinase-like ATPase, C-terminal domain"/>
    <property type="match status" value="1"/>
</dbReference>
<dbReference type="SUPFAM" id="SSF55785">
    <property type="entry name" value="PYP-like sensor domain (PAS domain)"/>
    <property type="match status" value="1"/>
</dbReference>
<organism evidence="7 8">
    <name type="scientific">Stenotrophomonas maltophilia</name>
    <name type="common">Pseudomonas maltophilia</name>
    <name type="synonym">Xanthomonas maltophilia</name>
    <dbReference type="NCBI Taxonomy" id="40324"/>
    <lineage>
        <taxon>Bacteria</taxon>
        <taxon>Pseudomonadati</taxon>
        <taxon>Pseudomonadota</taxon>
        <taxon>Gammaproteobacteria</taxon>
        <taxon>Lysobacterales</taxon>
        <taxon>Lysobacteraceae</taxon>
        <taxon>Stenotrophomonas</taxon>
        <taxon>Stenotrophomonas maltophilia group</taxon>
    </lineage>
</organism>
<dbReference type="InterPro" id="IPR000014">
    <property type="entry name" value="PAS"/>
</dbReference>
<evidence type="ECO:0000259" key="6">
    <source>
        <dbReference type="PROSITE" id="PS50113"/>
    </source>
</evidence>